<comment type="caution">
    <text evidence="5">The sequence shown here is derived from an EMBL/GenBank/DDBJ whole genome shotgun (WGS) entry which is preliminary data.</text>
</comment>
<evidence type="ECO:0000256" key="1">
    <source>
        <dbReference type="ARBA" id="ARBA00001946"/>
    </source>
</evidence>
<organism evidence="5 6">
    <name type="scientific">Diplodia seriata</name>
    <dbReference type="NCBI Taxonomy" id="420778"/>
    <lineage>
        <taxon>Eukaryota</taxon>
        <taxon>Fungi</taxon>
        <taxon>Dikarya</taxon>
        <taxon>Ascomycota</taxon>
        <taxon>Pezizomycotina</taxon>
        <taxon>Dothideomycetes</taxon>
        <taxon>Dothideomycetes incertae sedis</taxon>
        <taxon>Botryosphaeriales</taxon>
        <taxon>Botryosphaeriaceae</taxon>
        <taxon>Diplodia</taxon>
    </lineage>
</organism>
<dbReference type="GO" id="GO:0008299">
    <property type="term" value="P:isoprenoid biosynthetic process"/>
    <property type="evidence" value="ECO:0007669"/>
    <property type="project" value="UniProtKB-ARBA"/>
</dbReference>
<dbReference type="AlphaFoldDB" id="A0A1S8B7V6"/>
<dbReference type="PANTHER" id="PTHR35201">
    <property type="entry name" value="TERPENE SYNTHASE"/>
    <property type="match status" value="1"/>
</dbReference>
<dbReference type="InterPro" id="IPR034686">
    <property type="entry name" value="Terpene_cyclase-like_2"/>
</dbReference>
<comment type="similarity">
    <text evidence="2 4">Belongs to the terpene synthase family.</text>
</comment>
<name>A0A1S8B7V6_9PEZI</name>
<dbReference type="SFLD" id="SFLDS00005">
    <property type="entry name" value="Isoprenoid_Synthase_Type_I"/>
    <property type="match status" value="1"/>
</dbReference>
<keyword evidence="4" id="KW-0456">Lyase</keyword>
<evidence type="ECO:0000256" key="3">
    <source>
        <dbReference type="ARBA" id="ARBA00022842"/>
    </source>
</evidence>
<dbReference type="SFLD" id="SFLDG01020">
    <property type="entry name" value="Terpene_Cyclase_Like_2"/>
    <property type="match status" value="1"/>
</dbReference>
<reference evidence="5 6" key="1">
    <citation type="submission" date="2017-01" db="EMBL/GenBank/DDBJ databases">
        <title>Draft genome sequence of Diplodia seriata F98.1, a fungal species involved in grapevine trunk diseases.</title>
        <authorList>
            <person name="Robert-Siegwald G."/>
            <person name="Vallet J."/>
            <person name="Abou-Mansour E."/>
            <person name="Xu J."/>
            <person name="Rey P."/>
            <person name="Bertsch C."/>
            <person name="Rego C."/>
            <person name="Larignon P."/>
            <person name="Fontaine F."/>
            <person name="Lebrun M.-H."/>
        </authorList>
    </citation>
    <scope>NUCLEOTIDE SEQUENCE [LARGE SCALE GENOMIC DNA]</scope>
    <source>
        <strain evidence="5 6">F98.1</strain>
    </source>
</reference>
<dbReference type="SUPFAM" id="SSF48576">
    <property type="entry name" value="Terpenoid synthases"/>
    <property type="match status" value="1"/>
</dbReference>
<evidence type="ECO:0000256" key="2">
    <source>
        <dbReference type="ARBA" id="ARBA00006333"/>
    </source>
</evidence>
<dbReference type="Proteomes" id="UP000190776">
    <property type="component" value="Unassembled WGS sequence"/>
</dbReference>
<evidence type="ECO:0000313" key="6">
    <source>
        <dbReference type="Proteomes" id="UP000190776"/>
    </source>
</evidence>
<dbReference type="InterPro" id="IPR008949">
    <property type="entry name" value="Isoprenoid_synthase_dom_sf"/>
</dbReference>
<keyword evidence="3 4" id="KW-0460">Magnesium</keyword>
<dbReference type="GO" id="GO:0010333">
    <property type="term" value="F:terpene synthase activity"/>
    <property type="evidence" value="ECO:0007669"/>
    <property type="project" value="InterPro"/>
</dbReference>
<dbReference type="OrthoDB" id="2861623at2759"/>
<dbReference type="GO" id="GO:0046872">
    <property type="term" value="F:metal ion binding"/>
    <property type="evidence" value="ECO:0007669"/>
    <property type="project" value="UniProtKB-KW"/>
</dbReference>
<sequence length="335" mass="38774">MSLAPRENPNYQKVKSQAEKWVVRTLGLNEQQAMQCSKSGLAYLGTIWMPDADEEALLVVAIWMHWVFFFDDQFDEGHLKDDPEAAKEEVLAMMAIMTDGHPVISASENPLRHMFQYSWFGFKKRASPSLQERYKKSMKDYFDGLLRQVDVISESIAVNVEEFMDFRRSTIGVYPCHELIEYAQGIELPSHVFDHKAVIELRRISSDLVCLYEDTHDTILNIRSQSARQNDVLSYRKDLALGVEHNIIHIYRKQGLSEQEAADAVEEMFNALYKGWYLALAEMPSWGEQVDREMLRYIDGCRDTALGNVYWSYMTGRYLGKEGDNIRKTRIMALP</sequence>
<protein>
    <recommendedName>
        <fullName evidence="4">Terpene synthase</fullName>
        <ecNumber evidence="4">4.2.3.-</ecNumber>
    </recommendedName>
</protein>
<dbReference type="STRING" id="420778.A0A1S8B7V6"/>
<evidence type="ECO:0000256" key="4">
    <source>
        <dbReference type="RuleBase" id="RU366034"/>
    </source>
</evidence>
<dbReference type="EC" id="4.2.3.-" evidence="4"/>
<dbReference type="PANTHER" id="PTHR35201:SF4">
    <property type="entry name" value="BETA-PINACENE SYNTHASE-RELATED"/>
    <property type="match status" value="1"/>
</dbReference>
<gene>
    <name evidence="5" type="ORF">BK809_0004864</name>
</gene>
<dbReference type="EMBL" id="MSZU01000111">
    <property type="protein sequence ID" value="OMP83483.1"/>
    <property type="molecule type" value="Genomic_DNA"/>
</dbReference>
<comment type="cofactor">
    <cofactor evidence="1 4">
        <name>Mg(2+)</name>
        <dbReference type="ChEBI" id="CHEBI:18420"/>
    </cofactor>
</comment>
<dbReference type="Pfam" id="PF19086">
    <property type="entry name" value="Terpene_syn_C_2"/>
    <property type="match status" value="2"/>
</dbReference>
<accession>A0A1S8B7V6</accession>
<dbReference type="Gene3D" id="1.10.600.10">
    <property type="entry name" value="Farnesyl Diphosphate Synthase"/>
    <property type="match status" value="1"/>
</dbReference>
<evidence type="ECO:0000313" key="5">
    <source>
        <dbReference type="EMBL" id="OMP83483.1"/>
    </source>
</evidence>
<keyword evidence="4" id="KW-0479">Metal-binding</keyword>
<proteinExistence type="inferred from homology"/>